<dbReference type="PROSITE" id="PS51832">
    <property type="entry name" value="HD_GYP"/>
    <property type="match status" value="1"/>
</dbReference>
<accession>A0A4Q0VSQ0</accession>
<dbReference type="PANTHER" id="PTHR43155">
    <property type="entry name" value="CYCLIC DI-GMP PHOSPHODIESTERASE PA4108-RELATED"/>
    <property type="match status" value="1"/>
</dbReference>
<dbReference type="InterPro" id="IPR003607">
    <property type="entry name" value="HD/PDEase_dom"/>
</dbReference>
<dbReference type="Proteomes" id="UP000290649">
    <property type="component" value="Unassembled WGS sequence"/>
</dbReference>
<sequence>MEEISFELVGKVLEQDITSDLNILLLKKGTVLTETNILLLKKHNYKAVKVSEDGSFKTLYLRHLKQVEDLFTDFHTSREWFDKEEYIVRKVQRDVFYLEELYLFEDKSNLYRHSANVGLLAFFLGKLLRYSYKNKLLLWQMGLLHDIGKLKLKVDIVNKKVEELTVEEFQEYRQHPEFGWNLLKGMNGVNVMMLNAARHHHEHIDGSGFPKGINVKYLPVMVQIITVANKIDHVMSTNTNIFNLLNELMEEVRGNKLNPAIVVPFVKYLLRSQLGRKVLLNDGTKCEIVYIFEQEPSQPLLSIEDENSYLDLRKHHKLKIVSSV</sequence>
<dbReference type="PANTHER" id="PTHR43155:SF2">
    <property type="entry name" value="CYCLIC DI-GMP PHOSPHODIESTERASE PA4108"/>
    <property type="match status" value="1"/>
</dbReference>
<dbReference type="Gene3D" id="1.10.3210.10">
    <property type="entry name" value="Hypothetical protein af1432"/>
    <property type="match status" value="1"/>
</dbReference>
<dbReference type="EMBL" id="QOUX01000042">
    <property type="protein sequence ID" value="RXI99832.1"/>
    <property type="molecule type" value="Genomic_DNA"/>
</dbReference>
<evidence type="ECO:0000313" key="2">
    <source>
        <dbReference type="EMBL" id="RXI99832.1"/>
    </source>
</evidence>
<comment type="caution">
    <text evidence="2">The sequence shown here is derived from an EMBL/GenBank/DDBJ whole genome shotgun (WGS) entry which is preliminary data.</text>
</comment>
<name>A0A4Q0VSQ0_9BACI</name>
<dbReference type="CDD" id="cd00077">
    <property type="entry name" value="HDc"/>
    <property type="match status" value="1"/>
</dbReference>
<protein>
    <submittedName>
        <fullName evidence="2">HD domain-containing protein</fullName>
    </submittedName>
</protein>
<dbReference type="InterPro" id="IPR037522">
    <property type="entry name" value="HD_GYP_dom"/>
</dbReference>
<dbReference type="AlphaFoldDB" id="A0A4Q0VSQ0"/>
<evidence type="ECO:0000259" key="1">
    <source>
        <dbReference type="PROSITE" id="PS51832"/>
    </source>
</evidence>
<dbReference type="SUPFAM" id="SSF109604">
    <property type="entry name" value="HD-domain/PDEase-like"/>
    <property type="match status" value="1"/>
</dbReference>
<dbReference type="Pfam" id="PF13487">
    <property type="entry name" value="HD_5"/>
    <property type="match status" value="1"/>
</dbReference>
<dbReference type="OrthoDB" id="9759601at2"/>
<reference evidence="2 3" key="1">
    <citation type="journal article" date="2019" name="Int. J. Syst. Evol. Microbiol.">
        <title>Anaerobacillus alkaliphilus sp. nov., a novel alkaliphilic and moderately halophilic bacterium.</title>
        <authorList>
            <person name="Borsodi A.K."/>
            <person name="Aszalos J.M."/>
            <person name="Bihari P."/>
            <person name="Nagy I."/>
            <person name="Schumann P."/>
            <person name="Sproer C."/>
            <person name="Kovacs A.L."/>
            <person name="Boka K."/>
            <person name="Dobosy P."/>
            <person name="Ovari M."/>
            <person name="Szili-Kovacs T."/>
            <person name="Toth E."/>
        </authorList>
    </citation>
    <scope>NUCLEOTIDE SEQUENCE [LARGE SCALE GENOMIC DNA]</scope>
    <source>
        <strain evidence="2 3">B16-10</strain>
    </source>
</reference>
<gene>
    <name evidence="2" type="ORF">DS745_13190</name>
</gene>
<evidence type="ECO:0000313" key="3">
    <source>
        <dbReference type="Proteomes" id="UP000290649"/>
    </source>
</evidence>
<dbReference type="SMART" id="SM00471">
    <property type="entry name" value="HDc"/>
    <property type="match status" value="1"/>
</dbReference>
<keyword evidence="3" id="KW-1185">Reference proteome</keyword>
<proteinExistence type="predicted"/>
<organism evidence="2 3">
    <name type="scientific">Anaerobacillus alkaliphilus</name>
    <dbReference type="NCBI Taxonomy" id="1548597"/>
    <lineage>
        <taxon>Bacteria</taxon>
        <taxon>Bacillati</taxon>
        <taxon>Bacillota</taxon>
        <taxon>Bacilli</taxon>
        <taxon>Bacillales</taxon>
        <taxon>Bacillaceae</taxon>
        <taxon>Anaerobacillus</taxon>
    </lineage>
</organism>
<dbReference type="RefSeq" id="WP_129078688.1">
    <property type="nucleotide sequence ID" value="NZ_QOUX01000042.1"/>
</dbReference>
<feature type="domain" description="HD-GYP" evidence="1">
    <location>
        <begin position="88"/>
        <end position="281"/>
    </location>
</feature>